<name>A0A8H7VAK7_9FUNG</name>
<feature type="compositionally biased region" description="Pro residues" evidence="1">
    <location>
        <begin position="294"/>
        <end position="304"/>
    </location>
</feature>
<sequence>MSSHEPNETDIDIQDRMGYVDTGPSQRNNGNNISNNNSNSNNNGHHKVATSSSAHLVIKEPKPQRQVNLQTATSNTEKKRATFKPEIQTRRSNSIDLLTVPTSQNVPTFNLPSTPNYYQDSRPPPAPPAMRMNYQEEHIDRPNREEIKEMMVSKLYELADMLKSLNIEDEANYRPRPTPSKSDPSQQDRRYPKVKMGNSPDEQPTRRSPYQPRRDYYSYYDGPAAYDYPQEDYYYAPPPLPPVVPQQRQGYRPRRKSYGNLREEENINRLTRNNSKSNMRQRMYDTRYEAYQDVPPPPPQPQPQPTNRHYYQPRHYSPDNYY</sequence>
<dbReference type="Proteomes" id="UP000603453">
    <property type="component" value="Unassembled WGS sequence"/>
</dbReference>
<feature type="compositionally biased region" description="Polar residues" evidence="1">
    <location>
        <begin position="109"/>
        <end position="119"/>
    </location>
</feature>
<gene>
    <name evidence="2" type="ORF">INT47_009053</name>
</gene>
<evidence type="ECO:0000313" key="2">
    <source>
        <dbReference type="EMBL" id="KAG2213380.1"/>
    </source>
</evidence>
<dbReference type="AlphaFoldDB" id="A0A8H7VAK7"/>
<evidence type="ECO:0000256" key="1">
    <source>
        <dbReference type="SAM" id="MobiDB-lite"/>
    </source>
</evidence>
<feature type="compositionally biased region" description="Polar residues" evidence="1">
    <location>
        <begin position="271"/>
        <end position="280"/>
    </location>
</feature>
<feature type="region of interest" description="Disordered" evidence="1">
    <location>
        <begin position="109"/>
        <end position="128"/>
    </location>
</feature>
<comment type="caution">
    <text evidence="2">The sequence shown here is derived from an EMBL/GenBank/DDBJ whole genome shotgun (WGS) entry which is preliminary data.</text>
</comment>
<proteinExistence type="predicted"/>
<dbReference type="EMBL" id="JAEPRD010000003">
    <property type="protein sequence ID" value="KAG2213380.1"/>
    <property type="molecule type" value="Genomic_DNA"/>
</dbReference>
<feature type="region of interest" description="Disordered" evidence="1">
    <location>
        <begin position="1"/>
        <end position="81"/>
    </location>
</feature>
<accession>A0A8H7VAK7</accession>
<organism evidence="2 3">
    <name type="scientific">Mucor saturninus</name>
    <dbReference type="NCBI Taxonomy" id="64648"/>
    <lineage>
        <taxon>Eukaryota</taxon>
        <taxon>Fungi</taxon>
        <taxon>Fungi incertae sedis</taxon>
        <taxon>Mucoromycota</taxon>
        <taxon>Mucoromycotina</taxon>
        <taxon>Mucoromycetes</taxon>
        <taxon>Mucorales</taxon>
        <taxon>Mucorineae</taxon>
        <taxon>Mucoraceae</taxon>
        <taxon>Mucor</taxon>
    </lineage>
</organism>
<keyword evidence="3" id="KW-1185">Reference proteome</keyword>
<evidence type="ECO:0000313" key="3">
    <source>
        <dbReference type="Proteomes" id="UP000603453"/>
    </source>
</evidence>
<feature type="compositionally biased region" description="Low complexity" evidence="1">
    <location>
        <begin position="28"/>
        <end position="43"/>
    </location>
</feature>
<feature type="region of interest" description="Disordered" evidence="1">
    <location>
        <begin position="169"/>
        <end position="258"/>
    </location>
</feature>
<protein>
    <submittedName>
        <fullName evidence="2">Uncharacterized protein</fullName>
    </submittedName>
</protein>
<dbReference type="OrthoDB" id="2242308at2759"/>
<reference evidence="2" key="1">
    <citation type="submission" date="2020-12" db="EMBL/GenBank/DDBJ databases">
        <title>Metabolic potential, ecology and presence of endohyphal bacteria is reflected in genomic diversity of Mucoromycotina.</title>
        <authorList>
            <person name="Muszewska A."/>
            <person name="Okrasinska A."/>
            <person name="Steczkiewicz K."/>
            <person name="Drgas O."/>
            <person name="Orlowska M."/>
            <person name="Perlinska-Lenart U."/>
            <person name="Aleksandrzak-Piekarczyk T."/>
            <person name="Szatraj K."/>
            <person name="Zielenkiewicz U."/>
            <person name="Pilsyk S."/>
            <person name="Malc E."/>
            <person name="Mieczkowski P."/>
            <person name="Kruszewska J.S."/>
            <person name="Biernat P."/>
            <person name="Pawlowska J."/>
        </authorList>
    </citation>
    <scope>NUCLEOTIDE SEQUENCE</scope>
    <source>
        <strain evidence="2">WA0000017839</strain>
    </source>
</reference>
<feature type="compositionally biased region" description="Polar residues" evidence="1">
    <location>
        <begin position="65"/>
        <end position="75"/>
    </location>
</feature>
<feature type="region of interest" description="Disordered" evidence="1">
    <location>
        <begin position="271"/>
        <end position="322"/>
    </location>
</feature>